<keyword evidence="3" id="KW-0813">Transport</keyword>
<evidence type="ECO:0000256" key="4">
    <source>
        <dbReference type="ARBA" id="ARBA00022538"/>
    </source>
</evidence>
<feature type="transmembrane region" description="Helical" evidence="10">
    <location>
        <begin position="341"/>
        <end position="360"/>
    </location>
</feature>
<keyword evidence="7 10" id="KW-1133">Transmembrane helix</keyword>
<dbReference type="GO" id="GO:0005886">
    <property type="term" value="C:plasma membrane"/>
    <property type="evidence" value="ECO:0007669"/>
    <property type="project" value="UniProtKB-SubCell"/>
</dbReference>
<dbReference type="Pfam" id="PF22776">
    <property type="entry name" value="K_trans_C"/>
    <property type="match status" value="2"/>
</dbReference>
<dbReference type="InterPro" id="IPR053952">
    <property type="entry name" value="K_trans_C"/>
</dbReference>
<comment type="subcellular location">
    <subcellularLocation>
        <location evidence="1">Cell membrane</location>
        <topology evidence="1">Multi-pass membrane protein</topology>
    </subcellularLocation>
</comment>
<evidence type="ECO:0000256" key="9">
    <source>
        <dbReference type="ARBA" id="ARBA00023136"/>
    </source>
</evidence>
<evidence type="ECO:0000256" key="5">
    <source>
        <dbReference type="ARBA" id="ARBA00022692"/>
    </source>
</evidence>
<feature type="transmembrane region" description="Helical" evidence="10">
    <location>
        <begin position="146"/>
        <end position="164"/>
    </location>
</feature>
<keyword evidence="5 10" id="KW-0812">Transmembrane</keyword>
<dbReference type="GO" id="GO:0015079">
    <property type="term" value="F:potassium ion transmembrane transporter activity"/>
    <property type="evidence" value="ECO:0007669"/>
    <property type="project" value="InterPro"/>
</dbReference>
<evidence type="ECO:0000256" key="7">
    <source>
        <dbReference type="ARBA" id="ARBA00022989"/>
    </source>
</evidence>
<organism evidence="13 14">
    <name type="scientific">Hevea brasiliensis</name>
    <name type="common">Para rubber tree</name>
    <name type="synonym">Siphonia brasiliensis</name>
    <dbReference type="NCBI Taxonomy" id="3981"/>
    <lineage>
        <taxon>Eukaryota</taxon>
        <taxon>Viridiplantae</taxon>
        <taxon>Streptophyta</taxon>
        <taxon>Embryophyta</taxon>
        <taxon>Tracheophyta</taxon>
        <taxon>Spermatophyta</taxon>
        <taxon>Magnoliopsida</taxon>
        <taxon>eudicotyledons</taxon>
        <taxon>Gunneridae</taxon>
        <taxon>Pentapetalae</taxon>
        <taxon>rosids</taxon>
        <taxon>fabids</taxon>
        <taxon>Malpighiales</taxon>
        <taxon>Euphorbiaceae</taxon>
        <taxon>Crotonoideae</taxon>
        <taxon>Micrandreae</taxon>
        <taxon>Hevea</taxon>
    </lineage>
</organism>
<evidence type="ECO:0000256" key="8">
    <source>
        <dbReference type="ARBA" id="ARBA00023065"/>
    </source>
</evidence>
<dbReference type="Pfam" id="PF02705">
    <property type="entry name" value="K_trans"/>
    <property type="match status" value="1"/>
</dbReference>
<feature type="transmembrane region" description="Helical" evidence="10">
    <location>
        <begin position="317"/>
        <end position="335"/>
    </location>
</feature>
<evidence type="ECO:0000259" key="11">
    <source>
        <dbReference type="Pfam" id="PF02705"/>
    </source>
</evidence>
<evidence type="ECO:0000256" key="6">
    <source>
        <dbReference type="ARBA" id="ARBA00022958"/>
    </source>
</evidence>
<dbReference type="InterPro" id="IPR003855">
    <property type="entry name" value="K+_transporter"/>
</dbReference>
<evidence type="ECO:0000256" key="10">
    <source>
        <dbReference type="SAM" id="Phobius"/>
    </source>
</evidence>
<dbReference type="PANTHER" id="PTHR30540">
    <property type="entry name" value="OSMOTIC STRESS POTASSIUM TRANSPORTER"/>
    <property type="match status" value="1"/>
</dbReference>
<keyword evidence="9 10" id="KW-0472">Membrane</keyword>
<comment type="caution">
    <text evidence="13">The sequence shown here is derived from an EMBL/GenBank/DDBJ whole genome shotgun (WGS) entry which is preliminary data.</text>
</comment>
<dbReference type="AlphaFoldDB" id="A0A6A6L822"/>
<keyword evidence="14" id="KW-1185">Reference proteome</keyword>
<name>A0A6A6L822_HEVBR</name>
<feature type="transmembrane region" description="Helical" evidence="10">
    <location>
        <begin position="372"/>
        <end position="391"/>
    </location>
</feature>
<evidence type="ECO:0008006" key="15">
    <source>
        <dbReference type="Google" id="ProtNLM"/>
    </source>
</evidence>
<evidence type="ECO:0000313" key="14">
    <source>
        <dbReference type="Proteomes" id="UP000467840"/>
    </source>
</evidence>
<reference evidence="13 14" key="1">
    <citation type="journal article" date="2020" name="Mol. Plant">
        <title>The Chromosome-Based Rubber Tree Genome Provides New Insights into Spurge Genome Evolution and Rubber Biosynthesis.</title>
        <authorList>
            <person name="Liu J."/>
            <person name="Shi C."/>
            <person name="Shi C.C."/>
            <person name="Li W."/>
            <person name="Zhang Q.J."/>
            <person name="Zhang Y."/>
            <person name="Li K."/>
            <person name="Lu H.F."/>
            <person name="Shi C."/>
            <person name="Zhu S.T."/>
            <person name="Xiao Z.Y."/>
            <person name="Nan H."/>
            <person name="Yue Y."/>
            <person name="Zhu X.G."/>
            <person name="Wu Y."/>
            <person name="Hong X.N."/>
            <person name="Fan G.Y."/>
            <person name="Tong Y."/>
            <person name="Zhang D."/>
            <person name="Mao C.L."/>
            <person name="Liu Y.L."/>
            <person name="Hao S.J."/>
            <person name="Liu W.Q."/>
            <person name="Lv M.Q."/>
            <person name="Zhang H.B."/>
            <person name="Liu Y."/>
            <person name="Hu-Tang G.R."/>
            <person name="Wang J.P."/>
            <person name="Wang J.H."/>
            <person name="Sun Y.H."/>
            <person name="Ni S.B."/>
            <person name="Chen W.B."/>
            <person name="Zhang X.C."/>
            <person name="Jiao Y.N."/>
            <person name="Eichler E.E."/>
            <person name="Li G.H."/>
            <person name="Liu X."/>
            <person name="Gao L.Z."/>
        </authorList>
    </citation>
    <scope>NUCLEOTIDE SEQUENCE [LARGE SCALE GENOMIC DNA]</scope>
    <source>
        <strain evidence="14">cv. GT1</strain>
        <tissue evidence="13">Leaf</tissue>
    </source>
</reference>
<feature type="transmembrane region" description="Helical" evidence="10">
    <location>
        <begin position="20"/>
        <end position="40"/>
    </location>
</feature>
<evidence type="ECO:0000256" key="1">
    <source>
        <dbReference type="ARBA" id="ARBA00004651"/>
    </source>
</evidence>
<sequence length="798" mass="88475">MDLGHGKCWDTSKKDSLKTLLVLAYQSLGVVYGDLSTSPLYVYKSTFAEDIQHSESNEEIFGVLSFVFWTLTLVPLFKYVFIVLRADDNGEGGTFALYSLICRHAKVSLLPNRQVADEALSTYKMEHPPEKNNNSRVKMYLEKHRGLHTALLILVLLGTCMVIGDGLLTPAISGSEAMFADLGHFSYAAIQIAFTFMVYPALILAYMGQAAYLSQHHDDNSHIGFYISVPEKLRLPVLIIAILASVVGSQAIISGTFSIINQSQSLGCFPKVKVVHTSDEIHGQIYIPEINWILMVLCIAVTIGFRDTKHMGNASGLAVMTVMLVTTCLTSLVIILCWNKLPIIALSFLLFFGSVELLYFSASLTKFTEGAWLPILLALFLMTIMFVWHYATIKKYEFDLHNKVSLDWLLALGPSLGIARVPGIGIVFTDLTSGIPANFSRFVTNLPAFHRILVFVCVKSVPVPYVPLMRARLADFINYDWHRAHGTNSCTEDDASRSIASSSEYRLTVIGTNSLSGLPAYEIEETVQPASVSGGFLTLESMADVIEMEPIVERRVRFAIDDDSQSDMHVQLKDELEDLFAAQQAGTAFILGHSHVQAKQGSSLLKRLAINFGYNFLGRNCRGPDVALKVPPVSLLEVGVAQKFLSDHRLHKSSNFRILAKSENGKEEPKKSKQSLLSSVTEALDFSQVRSTRDAELLEEARQNTRSGSRMTREQYGALRRKIGGTYKDFFKSYIDVDGQYVEDGWVDKTCKVCGKDTGGEPRQVDKFGRYVHVACLEKANSGNFLPDFSPDEGSVSC</sequence>
<feature type="domain" description="K+ potassium transporter C-terminal" evidence="12">
    <location>
        <begin position="422"/>
        <end position="468"/>
    </location>
</feature>
<feature type="transmembrane region" description="Helical" evidence="10">
    <location>
        <begin position="60"/>
        <end position="81"/>
    </location>
</feature>
<dbReference type="InterPro" id="IPR053951">
    <property type="entry name" value="K_trans_N"/>
</dbReference>
<proteinExistence type="inferred from homology"/>
<feature type="domain" description="K+ potassium transporter C-terminal" evidence="12">
    <location>
        <begin position="566"/>
        <end position="640"/>
    </location>
</feature>
<dbReference type="Proteomes" id="UP000467840">
    <property type="component" value="Chromosome 7"/>
</dbReference>
<evidence type="ECO:0000313" key="13">
    <source>
        <dbReference type="EMBL" id="KAF2296428.1"/>
    </source>
</evidence>
<feature type="domain" description="K+ potassium transporter integral membrane" evidence="11">
    <location>
        <begin position="171"/>
        <end position="410"/>
    </location>
</feature>
<keyword evidence="4" id="KW-0633">Potassium transport</keyword>
<feature type="transmembrane region" description="Helical" evidence="10">
    <location>
        <begin position="235"/>
        <end position="260"/>
    </location>
</feature>
<evidence type="ECO:0000256" key="3">
    <source>
        <dbReference type="ARBA" id="ARBA00022448"/>
    </source>
</evidence>
<evidence type="ECO:0000256" key="2">
    <source>
        <dbReference type="ARBA" id="ARBA00008440"/>
    </source>
</evidence>
<keyword evidence="6" id="KW-0630">Potassium</keyword>
<evidence type="ECO:0000259" key="12">
    <source>
        <dbReference type="Pfam" id="PF22776"/>
    </source>
</evidence>
<gene>
    <name evidence="13" type="ORF">GH714_037896</name>
</gene>
<feature type="transmembrane region" description="Helical" evidence="10">
    <location>
        <begin position="184"/>
        <end position="207"/>
    </location>
</feature>
<keyword evidence="8" id="KW-0406">Ion transport</keyword>
<protein>
    <recommendedName>
        <fullName evidence="15">Potassium transporter</fullName>
    </recommendedName>
</protein>
<feature type="transmembrane region" description="Helical" evidence="10">
    <location>
        <begin position="285"/>
        <end position="305"/>
    </location>
</feature>
<comment type="similarity">
    <text evidence="2">Belongs to the HAK/KUP transporter (TC 2.A.72.3) family.</text>
</comment>
<accession>A0A6A6L822</accession>
<dbReference type="PANTHER" id="PTHR30540:SF6">
    <property type="entry name" value="POTASSIUM TRANSPORTER 2"/>
    <property type="match status" value="1"/>
</dbReference>
<dbReference type="EMBL" id="JAAGAX010000013">
    <property type="protein sequence ID" value="KAF2296428.1"/>
    <property type="molecule type" value="Genomic_DNA"/>
</dbReference>